<evidence type="ECO:0000256" key="4">
    <source>
        <dbReference type="SAM" id="MobiDB-lite"/>
    </source>
</evidence>
<dbReference type="OrthoDB" id="9808397at2"/>
<keyword evidence="7" id="KW-1185">Reference proteome</keyword>
<dbReference type="CDD" id="cd00009">
    <property type="entry name" value="AAA"/>
    <property type="match status" value="1"/>
</dbReference>
<dbReference type="Proteomes" id="UP000287609">
    <property type="component" value="Unassembled WGS sequence"/>
</dbReference>
<evidence type="ECO:0000256" key="2">
    <source>
        <dbReference type="ARBA" id="ARBA00022840"/>
    </source>
</evidence>
<dbReference type="RefSeq" id="WP_125962791.1">
    <property type="nucleotide sequence ID" value="NZ_QXGM01000001.1"/>
</dbReference>
<dbReference type="EMBL" id="QXGM01000001">
    <property type="protein sequence ID" value="RSX55568.1"/>
    <property type="molecule type" value="Genomic_DNA"/>
</dbReference>
<gene>
    <name evidence="6" type="ORF">D2E26_0131</name>
</gene>
<protein>
    <submittedName>
        <fullName evidence="6">ATPase AAA</fullName>
    </submittedName>
</protein>
<proteinExistence type="inferred from homology"/>
<dbReference type="AlphaFoldDB" id="A0A430FRS4"/>
<comment type="similarity">
    <text evidence="3">Belongs to the MoxR family.</text>
</comment>
<dbReference type="Gene3D" id="1.10.8.80">
    <property type="entry name" value="Magnesium chelatase subunit I, C-Terminal domain"/>
    <property type="match status" value="1"/>
</dbReference>
<dbReference type="InterPro" id="IPR003593">
    <property type="entry name" value="AAA+_ATPase"/>
</dbReference>
<evidence type="ECO:0000313" key="7">
    <source>
        <dbReference type="Proteomes" id="UP000287609"/>
    </source>
</evidence>
<organism evidence="6 7">
    <name type="scientific">Bifidobacterium dolichotidis</name>
    <dbReference type="NCBI Taxonomy" id="2306976"/>
    <lineage>
        <taxon>Bacteria</taxon>
        <taxon>Bacillati</taxon>
        <taxon>Actinomycetota</taxon>
        <taxon>Actinomycetes</taxon>
        <taxon>Bifidobacteriales</taxon>
        <taxon>Bifidobacteriaceae</taxon>
        <taxon>Bifidobacterium</taxon>
    </lineage>
</organism>
<keyword evidence="2" id="KW-0067">ATP-binding</keyword>
<feature type="compositionally biased region" description="Polar residues" evidence="4">
    <location>
        <begin position="89"/>
        <end position="102"/>
    </location>
</feature>
<comment type="caution">
    <text evidence="6">The sequence shown here is derived from an EMBL/GenBank/DDBJ whole genome shotgun (WGS) entry which is preliminary data.</text>
</comment>
<dbReference type="SMART" id="SM00382">
    <property type="entry name" value="AAA"/>
    <property type="match status" value="1"/>
</dbReference>
<name>A0A430FRS4_9BIFI</name>
<dbReference type="Pfam" id="PF07726">
    <property type="entry name" value="AAA_3"/>
    <property type="match status" value="1"/>
</dbReference>
<evidence type="ECO:0000313" key="6">
    <source>
        <dbReference type="EMBL" id="RSX55568.1"/>
    </source>
</evidence>
<evidence type="ECO:0000256" key="1">
    <source>
        <dbReference type="ARBA" id="ARBA00022741"/>
    </source>
</evidence>
<dbReference type="InterPro" id="IPR027417">
    <property type="entry name" value="P-loop_NTPase"/>
</dbReference>
<dbReference type="Gene3D" id="3.40.50.300">
    <property type="entry name" value="P-loop containing nucleotide triphosphate hydrolases"/>
    <property type="match status" value="1"/>
</dbReference>
<dbReference type="FunFam" id="3.40.50.300:FF:000640">
    <property type="entry name" value="MoxR family ATPase"/>
    <property type="match status" value="1"/>
</dbReference>
<keyword evidence="1" id="KW-0547">Nucleotide-binding</keyword>
<dbReference type="GO" id="GO:0005524">
    <property type="term" value="F:ATP binding"/>
    <property type="evidence" value="ECO:0007669"/>
    <property type="project" value="UniProtKB-KW"/>
</dbReference>
<dbReference type="PANTHER" id="PTHR42759">
    <property type="entry name" value="MOXR FAMILY PROTEIN"/>
    <property type="match status" value="1"/>
</dbReference>
<evidence type="ECO:0000259" key="5">
    <source>
        <dbReference type="SMART" id="SM00382"/>
    </source>
</evidence>
<dbReference type="PANTHER" id="PTHR42759:SF5">
    <property type="entry name" value="METHANOL DEHYDROGENASE REGULATOR"/>
    <property type="match status" value="1"/>
</dbReference>
<feature type="domain" description="AAA+ ATPase" evidence="5">
    <location>
        <begin position="160"/>
        <end position="301"/>
    </location>
</feature>
<feature type="region of interest" description="Disordered" evidence="4">
    <location>
        <begin position="70"/>
        <end position="102"/>
    </location>
</feature>
<sequence length="445" mass="47818">MEFCNDATVLSDATVPSNDDVTIHNEPAQLGDATVVSDGTALTDSTVMSDSTVPNDSAILNDSTVLSTREALNDDTVLSPPTAPHSESKTAYTPSNPATKNTHIAATNAPFTNTDPLSSDTGQLSPAQFHQIYESLISAIGRTIIGKTSVIRLCFIALIAGGHVLIEDTPGTGKTTLARTLAALLHLPTCRVQCTPDLLPSDITGITIFDQHTGSFRFRKGPVFTNLLLVDEINRASPKTQSALLEVMEEHQVTADGTTYAVPKPFLVVATQNPIEQSGTYALPEAQMDRFMLRTSMGYPSHDAAITILSNTHAAKHTQSEEIPLPLDSAATILAMQATAQHTHAASSLLDYIVRLVESARHQPEVESGPSMRAALALLSCAKVLARIHQRDYVLPQDVKQLAINVLAHRLVLSMQAQFNQVKQEDVVQRVLNAIPMPQTDAVTP</sequence>
<dbReference type="InterPro" id="IPR041628">
    <property type="entry name" value="ChlI/MoxR_AAA_lid"/>
</dbReference>
<dbReference type="Pfam" id="PF17863">
    <property type="entry name" value="AAA_lid_2"/>
    <property type="match status" value="1"/>
</dbReference>
<accession>A0A430FRS4</accession>
<reference evidence="6 7" key="1">
    <citation type="submission" date="2018-09" db="EMBL/GenBank/DDBJ databases">
        <title>Characterization of the phylogenetic diversity of five novel species belonging to the genus Bifidobacterium.</title>
        <authorList>
            <person name="Lugli G.A."/>
            <person name="Duranti S."/>
            <person name="Milani C."/>
        </authorList>
    </citation>
    <scope>NUCLEOTIDE SEQUENCE [LARGE SCALE GENOMIC DNA]</scope>
    <source>
        <strain evidence="6 7">2036B</strain>
    </source>
</reference>
<dbReference type="SUPFAM" id="SSF52540">
    <property type="entry name" value="P-loop containing nucleoside triphosphate hydrolases"/>
    <property type="match status" value="1"/>
</dbReference>
<dbReference type="InterPro" id="IPR011703">
    <property type="entry name" value="ATPase_AAA-3"/>
</dbReference>
<evidence type="ECO:0000256" key="3">
    <source>
        <dbReference type="ARBA" id="ARBA00061607"/>
    </source>
</evidence>
<dbReference type="GO" id="GO:0016887">
    <property type="term" value="F:ATP hydrolysis activity"/>
    <property type="evidence" value="ECO:0007669"/>
    <property type="project" value="InterPro"/>
</dbReference>
<dbReference type="InterPro" id="IPR050764">
    <property type="entry name" value="CbbQ/NirQ/NorQ/GpvN"/>
</dbReference>